<dbReference type="Gene3D" id="3.40.50.10140">
    <property type="entry name" value="Toll/interleukin-1 receptor homology (TIR) domain"/>
    <property type="match status" value="1"/>
</dbReference>
<evidence type="ECO:0000313" key="3">
    <source>
        <dbReference type="Proteomes" id="UP000027135"/>
    </source>
</evidence>
<dbReference type="EMBL" id="KK852460">
    <property type="protein sequence ID" value="KDR23487.1"/>
    <property type="molecule type" value="Genomic_DNA"/>
</dbReference>
<dbReference type="AlphaFoldDB" id="A0A067RI61"/>
<organism evidence="2 3">
    <name type="scientific">Zootermopsis nevadensis</name>
    <name type="common">Dampwood termite</name>
    <dbReference type="NCBI Taxonomy" id="136037"/>
    <lineage>
        <taxon>Eukaryota</taxon>
        <taxon>Metazoa</taxon>
        <taxon>Ecdysozoa</taxon>
        <taxon>Arthropoda</taxon>
        <taxon>Hexapoda</taxon>
        <taxon>Insecta</taxon>
        <taxon>Pterygota</taxon>
        <taxon>Neoptera</taxon>
        <taxon>Polyneoptera</taxon>
        <taxon>Dictyoptera</taxon>
        <taxon>Blattodea</taxon>
        <taxon>Blattoidea</taxon>
        <taxon>Termitoidae</taxon>
        <taxon>Termopsidae</taxon>
        <taxon>Zootermopsis</taxon>
    </lineage>
</organism>
<gene>
    <name evidence="2" type="ORF">L798_08690</name>
</gene>
<protein>
    <submittedName>
        <fullName evidence="2">Uncharacterized protein</fullName>
    </submittedName>
</protein>
<dbReference type="eggNOG" id="ENOG502T19R">
    <property type="taxonomic scope" value="Eukaryota"/>
</dbReference>
<dbReference type="InterPro" id="IPR035897">
    <property type="entry name" value="Toll_tir_struct_dom_sf"/>
</dbReference>
<dbReference type="Proteomes" id="UP000027135">
    <property type="component" value="Unassembled WGS sequence"/>
</dbReference>
<accession>A0A067RI61</accession>
<name>A0A067RI61_ZOONE</name>
<feature type="region of interest" description="Disordered" evidence="1">
    <location>
        <begin position="434"/>
        <end position="459"/>
    </location>
</feature>
<sequence>MGSRFFRWFSKRLQKRTNRTESTNIAEINEFPVSPHETESVMHLDFQETVKSEAMEGQENQQELHLDHSGYTSTCKLVSAGDSSRSIKPGIACNEADIKSEEICLTGESSQSILHIEVSENAQALTTNSETSNTLNIHACGAYENYVCSGSCTSSDLFPAEISVYSGLTAGEIALIENDVEIHLNRICPATYYDFCLITCDADYEEAAIFRSEFCREYNLIGCMLFDDDIAHLGEDIFDQYEAMMKRSTKVFFYHTENYKKDNVHCRVQNGAVYQQLWERMCKDKDKCVPIFPNGSHKLGLALSGISGLDPTLPDHMRRRVLATFTNMIRKVRVLKEAEAKRKRYALYKELCEYVAQYYKETKDSVIRQGKDLSMRTQLPLSEEGTRQELEIYPSDSEVPHLKQMLTSLSVEEEAKNIIHKLVSESCKNSFPYDHTHNLDTQPSQSNSSNGVNISSSSNIHVGPRIELNVHVNRTEERYCHLNNESDDDTLETKNGD</sequence>
<dbReference type="InParanoid" id="A0A067RI61"/>
<evidence type="ECO:0000313" key="2">
    <source>
        <dbReference type="EMBL" id="KDR23487.1"/>
    </source>
</evidence>
<dbReference type="OrthoDB" id="8195119at2759"/>
<keyword evidence="3" id="KW-1185">Reference proteome</keyword>
<proteinExistence type="predicted"/>
<feature type="compositionally biased region" description="Low complexity" evidence="1">
    <location>
        <begin position="444"/>
        <end position="459"/>
    </location>
</feature>
<evidence type="ECO:0000256" key="1">
    <source>
        <dbReference type="SAM" id="MobiDB-lite"/>
    </source>
</evidence>
<reference evidence="2 3" key="1">
    <citation type="journal article" date="2014" name="Nat. Commun.">
        <title>Molecular traces of alternative social organization in a termite genome.</title>
        <authorList>
            <person name="Terrapon N."/>
            <person name="Li C."/>
            <person name="Robertson H.M."/>
            <person name="Ji L."/>
            <person name="Meng X."/>
            <person name="Booth W."/>
            <person name="Chen Z."/>
            <person name="Childers C.P."/>
            <person name="Glastad K.M."/>
            <person name="Gokhale K."/>
            <person name="Gowin J."/>
            <person name="Gronenberg W."/>
            <person name="Hermansen R.A."/>
            <person name="Hu H."/>
            <person name="Hunt B.G."/>
            <person name="Huylmans A.K."/>
            <person name="Khalil S.M."/>
            <person name="Mitchell R.D."/>
            <person name="Munoz-Torres M.C."/>
            <person name="Mustard J.A."/>
            <person name="Pan H."/>
            <person name="Reese J.T."/>
            <person name="Scharf M.E."/>
            <person name="Sun F."/>
            <person name="Vogel H."/>
            <person name="Xiao J."/>
            <person name="Yang W."/>
            <person name="Yang Z."/>
            <person name="Yang Z."/>
            <person name="Zhou J."/>
            <person name="Zhu J."/>
            <person name="Brent C.S."/>
            <person name="Elsik C.G."/>
            <person name="Goodisman M.A."/>
            <person name="Liberles D.A."/>
            <person name="Roe R.M."/>
            <person name="Vargo E.L."/>
            <person name="Vilcinskas A."/>
            <person name="Wang J."/>
            <person name="Bornberg-Bauer E."/>
            <person name="Korb J."/>
            <person name="Zhang G."/>
            <person name="Liebig J."/>
        </authorList>
    </citation>
    <scope>NUCLEOTIDE SEQUENCE [LARGE SCALE GENOMIC DNA]</scope>
    <source>
        <tissue evidence="2">Whole organism</tissue>
    </source>
</reference>